<proteinExistence type="predicted"/>
<dbReference type="InterPro" id="IPR021145">
    <property type="entry name" value="Portal_protein_SPP1_Gp6-like"/>
</dbReference>
<sequence length="495" mass="54490">MPVNISSLLSPLQPLPEPAADFTFMVKDTEAALSPYEAALASHLARRLFDERADMLMSGLYFEGMEPITNLGIAVPPELHGLRAVLGWPEIGVGALNERLEVQGFRLPSSTSIVADLGDIWAANNLAEESPLAHLDAMVYGRCPIVIGTREGGGQPVITIESPLDMIVHWDPRRRAATAALQTYIETDPTSEHYFRQRAVLYIIGATIHMVRGEKGWQVTDRDDHGLPMLPVVQLVNRPRVRQRNGRSEITLAWRNTVDRAARNMVAMEVSREINAAPPRYIIAAAESAFQNADGEQRTAWQTYIGRFLALEADEHGNLPQVGTFDAVSPEPFTKLHDLDVRQMSALTGVPPQFLGILSDGNPASADAIRISDFRLKTRADEKTTSFGGRWEEVQRIALFIRDGELPPDADRMETDWAPTGIPTPAADTDAVVKQIQAKMIPPESEVALERVGYSALERERISADRRAARGRRELADLIGALAPEPELPPEQSAA</sequence>
<keyword evidence="2" id="KW-1185">Reference proteome</keyword>
<evidence type="ECO:0000313" key="1">
    <source>
        <dbReference type="EMBL" id="SNY84126.1"/>
    </source>
</evidence>
<reference evidence="1 2" key="1">
    <citation type="submission" date="2017-09" db="EMBL/GenBank/DDBJ databases">
        <authorList>
            <person name="Ehlers B."/>
            <person name="Leendertz F.H."/>
        </authorList>
    </citation>
    <scope>NUCLEOTIDE SEQUENCE [LARGE SCALE GENOMIC DNA]</scope>
    <source>
        <strain evidence="1 2">DSM 45537</strain>
    </source>
</reference>
<evidence type="ECO:0000313" key="2">
    <source>
        <dbReference type="Proteomes" id="UP000219565"/>
    </source>
</evidence>
<protein>
    <submittedName>
        <fullName evidence="1">Phage portal protein, SPP1 Gp6-like</fullName>
    </submittedName>
</protein>
<dbReference type="AlphaFoldDB" id="A0A285LKC2"/>
<dbReference type="Pfam" id="PF05133">
    <property type="entry name" value="SPP1_portal"/>
    <property type="match status" value="1"/>
</dbReference>
<organism evidence="1 2">
    <name type="scientific">Nocardia amikacinitolerans</name>
    <dbReference type="NCBI Taxonomy" id="756689"/>
    <lineage>
        <taxon>Bacteria</taxon>
        <taxon>Bacillati</taxon>
        <taxon>Actinomycetota</taxon>
        <taxon>Actinomycetes</taxon>
        <taxon>Mycobacteriales</taxon>
        <taxon>Nocardiaceae</taxon>
        <taxon>Nocardia</taxon>
    </lineage>
</organism>
<dbReference type="EMBL" id="OBEG01000003">
    <property type="protein sequence ID" value="SNY84126.1"/>
    <property type="molecule type" value="Genomic_DNA"/>
</dbReference>
<name>A0A285LKC2_9NOCA</name>
<dbReference type="Proteomes" id="UP000219565">
    <property type="component" value="Unassembled WGS sequence"/>
</dbReference>
<gene>
    <name evidence="1" type="ORF">SAMN04244553_3598</name>
</gene>
<accession>A0A285LKC2</accession>